<protein>
    <submittedName>
        <fullName evidence="11">Hydroxymethylpyrimidine kinase /phosphomethylpyrimidine kinase</fullName>
    </submittedName>
</protein>
<keyword evidence="6" id="KW-0547">Nucleotide-binding</keyword>
<feature type="domain" description="Pyridoxamine kinase/Phosphomethylpyrimidine kinase" evidence="10">
    <location>
        <begin position="17"/>
        <end position="268"/>
    </location>
</feature>
<dbReference type="SUPFAM" id="SSF53613">
    <property type="entry name" value="Ribokinase-like"/>
    <property type="match status" value="1"/>
</dbReference>
<proteinExistence type="predicted"/>
<dbReference type="Pfam" id="PF08543">
    <property type="entry name" value="Phos_pyr_kin"/>
    <property type="match status" value="1"/>
</dbReference>
<reference evidence="11 12" key="1">
    <citation type="submission" date="2019-02" db="EMBL/GenBank/DDBJ databases">
        <title>Sequencing the genomes of 1000 actinobacteria strains.</title>
        <authorList>
            <person name="Klenk H.-P."/>
        </authorList>
    </citation>
    <scope>NUCLEOTIDE SEQUENCE [LARGE SCALE GENOMIC DNA]</scope>
    <source>
        <strain evidence="11 12">DSM 44509</strain>
    </source>
</reference>
<evidence type="ECO:0000256" key="8">
    <source>
        <dbReference type="ARBA" id="ARBA00022840"/>
    </source>
</evidence>
<comment type="caution">
    <text evidence="11">The sequence shown here is derived from an EMBL/GenBank/DDBJ whole genome shotgun (WGS) entry which is preliminary data.</text>
</comment>
<dbReference type="InterPro" id="IPR004399">
    <property type="entry name" value="HMP/HMP-P_kinase_dom"/>
</dbReference>
<dbReference type="RefSeq" id="WP_104528822.1">
    <property type="nucleotide sequence ID" value="NZ_POQT01000018.1"/>
</dbReference>
<dbReference type="UniPathway" id="UPA00060">
    <property type="reaction ID" value="UER00138"/>
</dbReference>
<dbReference type="CDD" id="cd01169">
    <property type="entry name" value="HMPP_kinase"/>
    <property type="match status" value="1"/>
</dbReference>
<evidence type="ECO:0000256" key="3">
    <source>
        <dbReference type="ARBA" id="ARBA00003848"/>
    </source>
</evidence>
<dbReference type="GO" id="GO:0005524">
    <property type="term" value="F:ATP binding"/>
    <property type="evidence" value="ECO:0007669"/>
    <property type="project" value="UniProtKB-KW"/>
</dbReference>
<dbReference type="InterPro" id="IPR013749">
    <property type="entry name" value="PM/HMP-P_kinase-1"/>
</dbReference>
<comment type="pathway">
    <text evidence="4">Cofactor biosynthesis; thiamine diphosphate biosynthesis; 4-amino-2-methyl-5-diphosphomethylpyrimidine from 5-amino-1-(5-phospho-D-ribosyl)imidazole: step 3/3.</text>
</comment>
<dbReference type="GO" id="GO:0009228">
    <property type="term" value="P:thiamine biosynthetic process"/>
    <property type="evidence" value="ECO:0007669"/>
    <property type="project" value="UniProtKB-KW"/>
</dbReference>
<comment type="function">
    <text evidence="3">Catalyzes the phosphorylation of hydroxymethylpyrimidine phosphate (HMP-P) to HMP-PP, and of HMP to HMP-P.</text>
</comment>
<keyword evidence="7 11" id="KW-0418">Kinase</keyword>
<dbReference type="NCBIfam" id="TIGR00097">
    <property type="entry name" value="HMP-P_kinase"/>
    <property type="match status" value="1"/>
</dbReference>
<dbReference type="PANTHER" id="PTHR20858:SF17">
    <property type="entry name" value="HYDROXYMETHYLPYRIMIDINE_PHOSPHOMETHYLPYRIMIDINE KINASE THI20-RELATED"/>
    <property type="match status" value="1"/>
</dbReference>
<accession>A0A4Q7YCJ0</accession>
<organism evidence="11 12">
    <name type="scientific">Blastococcus saxobsidens</name>
    <dbReference type="NCBI Taxonomy" id="138336"/>
    <lineage>
        <taxon>Bacteria</taxon>
        <taxon>Bacillati</taxon>
        <taxon>Actinomycetota</taxon>
        <taxon>Actinomycetes</taxon>
        <taxon>Geodermatophilales</taxon>
        <taxon>Geodermatophilaceae</taxon>
        <taxon>Blastococcus</taxon>
    </lineage>
</organism>
<dbReference type="InterPro" id="IPR029056">
    <property type="entry name" value="Ribokinase-like"/>
</dbReference>
<name>A0A4Q7YCJ0_9ACTN</name>
<evidence type="ECO:0000256" key="4">
    <source>
        <dbReference type="ARBA" id="ARBA00004769"/>
    </source>
</evidence>
<sequence length="274" mass="27320">MTGATPTAVALTVAGSDPSGGAGIQADLKTFSALGVYGTAVLTALTAQNTRGVTGVHAVPAAFVGDQLRTLLDDVPVGATKLGMLGTADVVREVAAVLAERRPGPVVCDPVMVATSGDRLVGQDAVDAIRTDLLPLAALVTPNVPEAAALLDGPPAGTVDAMVEQARALLGLGPDAVLLKGGHLDGEESVDVLVDAGGVLVTRRPRVATSATHGTGCTLSSAIAALVARGVGGPGAWESVVEQARDYLHAALGAGESLGIGSGHGPVHHFVHRW</sequence>
<comment type="catalytic activity">
    <reaction evidence="2">
        <text>4-amino-2-methyl-5-(phosphooxymethyl)pyrimidine + ATP = 4-amino-2-methyl-5-(diphosphooxymethyl)pyrimidine + ADP</text>
        <dbReference type="Rhea" id="RHEA:19893"/>
        <dbReference type="ChEBI" id="CHEBI:30616"/>
        <dbReference type="ChEBI" id="CHEBI:57841"/>
        <dbReference type="ChEBI" id="CHEBI:58354"/>
        <dbReference type="ChEBI" id="CHEBI:456216"/>
        <dbReference type="EC" id="2.7.4.7"/>
    </reaction>
</comment>
<keyword evidence="12" id="KW-1185">Reference proteome</keyword>
<gene>
    <name evidence="11" type="ORF">BKA19_3635</name>
</gene>
<evidence type="ECO:0000313" key="12">
    <source>
        <dbReference type="Proteomes" id="UP000292507"/>
    </source>
</evidence>
<keyword evidence="5" id="KW-0808">Transferase</keyword>
<evidence type="ECO:0000313" key="11">
    <source>
        <dbReference type="EMBL" id="RZU33895.1"/>
    </source>
</evidence>
<dbReference type="Proteomes" id="UP000292507">
    <property type="component" value="Unassembled WGS sequence"/>
</dbReference>
<dbReference type="Gene3D" id="3.40.1190.20">
    <property type="match status" value="1"/>
</dbReference>
<dbReference type="OrthoDB" id="34166at2"/>
<keyword evidence="9" id="KW-0784">Thiamine biosynthesis</keyword>
<evidence type="ECO:0000256" key="6">
    <source>
        <dbReference type="ARBA" id="ARBA00022741"/>
    </source>
</evidence>
<evidence type="ECO:0000256" key="2">
    <source>
        <dbReference type="ARBA" id="ARBA00000565"/>
    </source>
</evidence>
<evidence type="ECO:0000256" key="9">
    <source>
        <dbReference type="ARBA" id="ARBA00022977"/>
    </source>
</evidence>
<dbReference type="EMBL" id="SHKV01000001">
    <property type="protein sequence ID" value="RZU33895.1"/>
    <property type="molecule type" value="Genomic_DNA"/>
</dbReference>
<evidence type="ECO:0000256" key="1">
    <source>
        <dbReference type="ARBA" id="ARBA00000151"/>
    </source>
</evidence>
<dbReference type="GO" id="GO:0009229">
    <property type="term" value="P:thiamine diphosphate biosynthetic process"/>
    <property type="evidence" value="ECO:0007669"/>
    <property type="project" value="UniProtKB-UniPathway"/>
</dbReference>
<evidence type="ECO:0000259" key="10">
    <source>
        <dbReference type="Pfam" id="PF08543"/>
    </source>
</evidence>
<dbReference type="GO" id="GO:0008902">
    <property type="term" value="F:hydroxymethylpyrimidine kinase activity"/>
    <property type="evidence" value="ECO:0007669"/>
    <property type="project" value="UniProtKB-EC"/>
</dbReference>
<dbReference type="PANTHER" id="PTHR20858">
    <property type="entry name" value="PHOSPHOMETHYLPYRIMIDINE KINASE"/>
    <property type="match status" value="1"/>
</dbReference>
<keyword evidence="8" id="KW-0067">ATP-binding</keyword>
<dbReference type="GO" id="GO:0005829">
    <property type="term" value="C:cytosol"/>
    <property type="evidence" value="ECO:0007669"/>
    <property type="project" value="TreeGrafter"/>
</dbReference>
<dbReference type="FunFam" id="3.40.1190.20:FF:000003">
    <property type="entry name" value="Phosphomethylpyrimidine kinase ThiD"/>
    <property type="match status" value="1"/>
</dbReference>
<evidence type="ECO:0000256" key="5">
    <source>
        <dbReference type="ARBA" id="ARBA00022679"/>
    </source>
</evidence>
<comment type="catalytic activity">
    <reaction evidence="1">
        <text>4-amino-5-hydroxymethyl-2-methylpyrimidine + ATP = 4-amino-2-methyl-5-(phosphooxymethyl)pyrimidine + ADP + H(+)</text>
        <dbReference type="Rhea" id="RHEA:23096"/>
        <dbReference type="ChEBI" id="CHEBI:15378"/>
        <dbReference type="ChEBI" id="CHEBI:16892"/>
        <dbReference type="ChEBI" id="CHEBI:30616"/>
        <dbReference type="ChEBI" id="CHEBI:58354"/>
        <dbReference type="ChEBI" id="CHEBI:456216"/>
        <dbReference type="EC" id="2.7.1.49"/>
    </reaction>
</comment>
<evidence type="ECO:0000256" key="7">
    <source>
        <dbReference type="ARBA" id="ARBA00022777"/>
    </source>
</evidence>
<dbReference type="GO" id="GO:0008972">
    <property type="term" value="F:phosphomethylpyrimidine kinase activity"/>
    <property type="evidence" value="ECO:0007669"/>
    <property type="project" value="UniProtKB-EC"/>
</dbReference>
<dbReference type="AlphaFoldDB" id="A0A4Q7YCJ0"/>